<dbReference type="CDD" id="cd14752">
    <property type="entry name" value="GH31_N"/>
    <property type="match status" value="1"/>
</dbReference>
<dbReference type="GO" id="GO:0005975">
    <property type="term" value="P:carbohydrate metabolic process"/>
    <property type="evidence" value="ECO:0007669"/>
    <property type="project" value="InterPro"/>
</dbReference>
<evidence type="ECO:0000259" key="6">
    <source>
        <dbReference type="Pfam" id="PF21365"/>
    </source>
</evidence>
<keyword evidence="8" id="KW-1185">Reference proteome</keyword>
<dbReference type="EMBL" id="CP036349">
    <property type="protein sequence ID" value="QDV75984.1"/>
    <property type="molecule type" value="Genomic_DNA"/>
</dbReference>
<dbReference type="Pfam" id="PF13802">
    <property type="entry name" value="Gal_mutarotas_2"/>
    <property type="match status" value="1"/>
</dbReference>
<dbReference type="EC" id="3.2.1.177" evidence="7"/>
<dbReference type="Gene3D" id="2.60.40.1180">
    <property type="entry name" value="Golgi alpha-mannosidase II"/>
    <property type="match status" value="1"/>
</dbReference>
<name>A0A518KDW4_9BACT</name>
<dbReference type="Gene3D" id="2.60.40.1760">
    <property type="entry name" value="glycosyl hydrolase (family 31)"/>
    <property type="match status" value="1"/>
</dbReference>
<organism evidence="7 8">
    <name type="scientific">Botrimarina mediterranea</name>
    <dbReference type="NCBI Taxonomy" id="2528022"/>
    <lineage>
        <taxon>Bacteria</taxon>
        <taxon>Pseudomonadati</taxon>
        <taxon>Planctomycetota</taxon>
        <taxon>Planctomycetia</taxon>
        <taxon>Pirellulales</taxon>
        <taxon>Lacipirellulaceae</taxon>
        <taxon>Botrimarina</taxon>
    </lineage>
</organism>
<evidence type="ECO:0000256" key="2">
    <source>
        <dbReference type="RuleBase" id="RU361185"/>
    </source>
</evidence>
<dbReference type="GO" id="GO:0030246">
    <property type="term" value="F:carbohydrate binding"/>
    <property type="evidence" value="ECO:0007669"/>
    <property type="project" value="InterPro"/>
</dbReference>
<feature type="domain" description="Glycoside hydrolase family 31 TIM barrel" evidence="4">
    <location>
        <begin position="327"/>
        <end position="629"/>
    </location>
</feature>
<dbReference type="PANTHER" id="PTHR22762:SF144">
    <property type="entry name" value="ALPHA-XYLOSIDASE"/>
    <property type="match status" value="1"/>
</dbReference>
<dbReference type="InterPro" id="IPR011013">
    <property type="entry name" value="Gal_mutarotase_sf_dom"/>
</dbReference>
<dbReference type="CDD" id="cd06593">
    <property type="entry name" value="GH31_xylosidase_YicI"/>
    <property type="match status" value="1"/>
</dbReference>
<evidence type="ECO:0000313" key="8">
    <source>
        <dbReference type="Proteomes" id="UP000316426"/>
    </source>
</evidence>
<gene>
    <name evidence="7" type="primary">yicI</name>
    <name evidence="7" type="ORF">Spa11_42070</name>
</gene>
<dbReference type="Pfam" id="PF21365">
    <property type="entry name" value="Glyco_hydro_31_3rd"/>
    <property type="match status" value="1"/>
</dbReference>
<dbReference type="GO" id="GO:0061634">
    <property type="term" value="F:alpha-D-xyloside xylohydrolase"/>
    <property type="evidence" value="ECO:0007669"/>
    <property type="project" value="UniProtKB-EC"/>
</dbReference>
<evidence type="ECO:0000313" key="7">
    <source>
        <dbReference type="EMBL" id="QDV75984.1"/>
    </source>
</evidence>
<feature type="domain" description="Glycoside hydrolase family 31 N-terminal" evidence="5">
    <location>
        <begin position="107"/>
        <end position="285"/>
    </location>
</feature>
<evidence type="ECO:0000259" key="5">
    <source>
        <dbReference type="Pfam" id="PF13802"/>
    </source>
</evidence>
<dbReference type="InterPro" id="IPR013780">
    <property type="entry name" value="Glyco_hydro_b"/>
</dbReference>
<dbReference type="PANTHER" id="PTHR22762">
    <property type="entry name" value="ALPHA-GLUCOSIDASE"/>
    <property type="match status" value="1"/>
</dbReference>
<dbReference type="KEGG" id="bmei:Spa11_42070"/>
<dbReference type="SUPFAM" id="SSF51011">
    <property type="entry name" value="Glycosyl hydrolase domain"/>
    <property type="match status" value="1"/>
</dbReference>
<dbReference type="RefSeq" id="WP_197529552.1">
    <property type="nucleotide sequence ID" value="NZ_CP036349.1"/>
</dbReference>
<dbReference type="InterPro" id="IPR025887">
    <property type="entry name" value="Glyco_hydro_31_N_dom"/>
</dbReference>
<evidence type="ECO:0000256" key="1">
    <source>
        <dbReference type="ARBA" id="ARBA00007806"/>
    </source>
</evidence>
<evidence type="ECO:0000259" key="4">
    <source>
        <dbReference type="Pfam" id="PF01055"/>
    </source>
</evidence>
<feature type="domain" description="Glycosyl hydrolase family 31 C-terminal" evidence="6">
    <location>
        <begin position="638"/>
        <end position="723"/>
    </location>
</feature>
<protein>
    <submittedName>
        <fullName evidence="7">Alpha-xylosidase</fullName>
        <ecNumber evidence="7">3.2.1.177</ecNumber>
    </submittedName>
</protein>
<comment type="similarity">
    <text evidence="1 2">Belongs to the glycosyl hydrolase 31 family.</text>
</comment>
<sequence length="766" mass="85160" precursor="true">MNSLRRCDAALLGAAWLLTCLTPCAASAGERLGDIIDVAAEFADPGAIHFVADSLERFDPKTGAGEVRWNRYVRQPSLSFNKLDAPLSRAPSTEFPGTEYDRDPALPFEVTFVSDRAVRLRFAARAAELGPGDSLMLDGAPPRSDAWNVEEDKDSVTYKGPHGALRISRKPFRLTLLDAEGRTLTETRALGEPASYSAPPALSFIRRERDLSRCFALATSLTHDEGIYGCGESFTRLNKRGQRVVEYVRDAMGAQSPRMYKPIPFYLSSGGYGVFVHTSTPTTFDFGRDFDATNVAYVGDETLDVFLFIGEPKEIVQEYTAITGRSPRPPLWSFGLWMSRITYKSEAEVRDVAQKLREHRIPCDVIHLDTGWFETDWRCDYQFAPSRFDDPAKMISDLHDDGFRVCLWQLPYFTAKNPLFAEAAEAGLFVRNSGGVLPAEDGVLDFSNPEAIEWYESKLKGLLDLGVGAIKVDFGEDAPLQGLYASGRTGWYERNLYPLRYNRLVSDLTQHENDERIIWARSAWAGSQRYPLHWGGDAENTYSAMAATLRAGMSLGLCGFTYWSHDAGGFVERAPRDLYARWLAMAALSSHTRCHGAPPREPWEYDEEFVDLFRKTIEMRYELLPYITTQGAEAASTGAPLVRPLFYEFPTDRTSWLVEDQYLLGKDLLVAPLLEESMSRDVYLPPGGWIDYQTGERYAGGGWRRLSAGEVPIVVLAREGAVVPRVAAAQSTAAIDWDKVELVRFGAAGSTANTVLPDGGGVSDGQ</sequence>
<dbReference type="InterPro" id="IPR017853">
    <property type="entry name" value="GH"/>
</dbReference>
<dbReference type="InterPro" id="IPR000322">
    <property type="entry name" value="Glyco_hydro_31_TIM"/>
</dbReference>
<keyword evidence="2 7" id="KW-0326">Glycosidase</keyword>
<dbReference type="Gene3D" id="3.20.20.80">
    <property type="entry name" value="Glycosidases"/>
    <property type="match status" value="1"/>
</dbReference>
<reference evidence="7 8" key="1">
    <citation type="submission" date="2019-02" db="EMBL/GenBank/DDBJ databases">
        <title>Deep-cultivation of Planctomycetes and their phenomic and genomic characterization uncovers novel biology.</title>
        <authorList>
            <person name="Wiegand S."/>
            <person name="Jogler M."/>
            <person name="Boedeker C."/>
            <person name="Pinto D."/>
            <person name="Vollmers J."/>
            <person name="Rivas-Marin E."/>
            <person name="Kohn T."/>
            <person name="Peeters S.H."/>
            <person name="Heuer A."/>
            <person name="Rast P."/>
            <person name="Oberbeckmann S."/>
            <person name="Bunk B."/>
            <person name="Jeske O."/>
            <person name="Meyerdierks A."/>
            <person name="Storesund J.E."/>
            <person name="Kallscheuer N."/>
            <person name="Luecker S."/>
            <person name="Lage O.M."/>
            <person name="Pohl T."/>
            <person name="Merkel B.J."/>
            <person name="Hornburger P."/>
            <person name="Mueller R.-W."/>
            <person name="Bruemmer F."/>
            <person name="Labrenz M."/>
            <person name="Spormann A.M."/>
            <person name="Op den Camp H."/>
            <person name="Overmann J."/>
            <person name="Amann R."/>
            <person name="Jetten M.S.M."/>
            <person name="Mascher T."/>
            <person name="Medema M.H."/>
            <person name="Devos D.P."/>
            <person name="Kaster A.-K."/>
            <person name="Ovreas L."/>
            <person name="Rohde M."/>
            <person name="Galperin M.Y."/>
            <person name="Jogler C."/>
        </authorList>
    </citation>
    <scope>NUCLEOTIDE SEQUENCE [LARGE SCALE GENOMIC DNA]</scope>
    <source>
        <strain evidence="7 8">Spa11</strain>
    </source>
</reference>
<dbReference type="AlphaFoldDB" id="A0A518KDW4"/>
<keyword evidence="3" id="KW-0732">Signal</keyword>
<keyword evidence="2 7" id="KW-0378">Hydrolase</keyword>
<feature type="chain" id="PRO_5021904079" evidence="3">
    <location>
        <begin position="26"/>
        <end position="766"/>
    </location>
</feature>
<dbReference type="InterPro" id="IPR048395">
    <property type="entry name" value="Glyco_hydro_31_C"/>
</dbReference>
<dbReference type="SUPFAM" id="SSF51445">
    <property type="entry name" value="(Trans)glycosidases"/>
    <property type="match status" value="1"/>
</dbReference>
<accession>A0A518KDW4</accession>
<dbReference type="Proteomes" id="UP000316426">
    <property type="component" value="Chromosome"/>
</dbReference>
<feature type="signal peptide" evidence="3">
    <location>
        <begin position="1"/>
        <end position="25"/>
    </location>
</feature>
<evidence type="ECO:0000256" key="3">
    <source>
        <dbReference type="SAM" id="SignalP"/>
    </source>
</evidence>
<proteinExistence type="inferred from homology"/>
<dbReference type="Pfam" id="PF01055">
    <property type="entry name" value="Glyco_hydro_31_2nd"/>
    <property type="match status" value="1"/>
</dbReference>
<dbReference type="SUPFAM" id="SSF74650">
    <property type="entry name" value="Galactose mutarotase-like"/>
    <property type="match status" value="1"/>
</dbReference>